<proteinExistence type="predicted"/>
<name>A0A3R9R5R1_9CREN</name>
<evidence type="ECO:0000256" key="1">
    <source>
        <dbReference type="SAM" id="MobiDB-lite"/>
    </source>
</evidence>
<protein>
    <submittedName>
        <fullName evidence="2">Uncharacterized protein</fullName>
    </submittedName>
</protein>
<dbReference type="EMBL" id="RCOS01000074">
    <property type="protein sequence ID" value="RSN75435.1"/>
    <property type="molecule type" value="Genomic_DNA"/>
</dbReference>
<sequence>MPKVTQEVPLNTIVIQTPDTGTSQVLKSTQEVTSVTQEVTAPSSENIESKKPELPKGEVPLAGLPSSGKPKEPQVDFSWATRRGNLKELVVRWVDVFRKWDIKQLEDTFRRCKGDDPTREAVIIVMKERFVKTLPETEKAMIRKFFKDEEVQSFMKEHGIKGIEEPAPEEKPEESQEVKPNA</sequence>
<organism evidence="2 3">
    <name type="scientific">Candidatus Methanodesulfokora washburnensis</name>
    <dbReference type="NCBI Taxonomy" id="2478471"/>
    <lineage>
        <taxon>Archaea</taxon>
        <taxon>Thermoproteota</taxon>
        <taxon>Candidatus Korarchaeia</taxon>
        <taxon>Candidatus Korarchaeia incertae sedis</taxon>
        <taxon>Candidatus Methanodesulfokora</taxon>
    </lineage>
</organism>
<keyword evidence="3" id="KW-1185">Reference proteome</keyword>
<comment type="caution">
    <text evidence="2">The sequence shown here is derived from an EMBL/GenBank/DDBJ whole genome shotgun (WGS) entry which is preliminary data.</text>
</comment>
<reference evidence="2 3" key="1">
    <citation type="submission" date="2018-10" db="EMBL/GenBank/DDBJ databases">
        <title>Co-occurring genomic capacity for anaerobic methane metabolism and dissimilatory sulfite reduction discovered in the Korarchaeota.</title>
        <authorList>
            <person name="Mckay L.J."/>
            <person name="Dlakic M."/>
            <person name="Fields M.W."/>
            <person name="Delmont T.O."/>
            <person name="Eren A.M."/>
            <person name="Jay Z.J."/>
            <person name="Klingelsmith K.B."/>
            <person name="Rusch D.B."/>
            <person name="Inskeep W.P."/>
        </authorList>
    </citation>
    <scope>NUCLEOTIDE SEQUENCE [LARGE SCALE GENOMIC DNA]</scope>
    <source>
        <strain evidence="2 3">MDKW</strain>
    </source>
</reference>
<feature type="region of interest" description="Disordered" evidence="1">
    <location>
        <begin position="35"/>
        <end position="76"/>
    </location>
</feature>
<feature type="region of interest" description="Disordered" evidence="1">
    <location>
        <begin position="158"/>
        <end position="182"/>
    </location>
</feature>
<dbReference type="AlphaFoldDB" id="A0A3R9R5R1"/>
<gene>
    <name evidence="2" type="ORF">D6D85_06215</name>
</gene>
<evidence type="ECO:0000313" key="2">
    <source>
        <dbReference type="EMBL" id="RSN75435.1"/>
    </source>
</evidence>
<feature type="compositionally biased region" description="Basic and acidic residues" evidence="1">
    <location>
        <begin position="47"/>
        <end position="56"/>
    </location>
</feature>
<dbReference type="Proteomes" id="UP000277582">
    <property type="component" value="Unassembled WGS sequence"/>
</dbReference>
<accession>A0A3R9R5R1</accession>
<evidence type="ECO:0000313" key="3">
    <source>
        <dbReference type="Proteomes" id="UP000277582"/>
    </source>
</evidence>